<evidence type="ECO:0000313" key="4">
    <source>
        <dbReference type="Proteomes" id="UP000231279"/>
    </source>
</evidence>
<dbReference type="InterPro" id="IPR057984">
    <property type="entry name" value="PATROL1_C"/>
</dbReference>
<reference evidence="4" key="1">
    <citation type="journal article" date="2018" name="Gigascience">
        <title>Genome assembly of the Pink Ipe (Handroanthus impetiginosus, Bignoniaceae), a highly valued, ecologically keystone Neotropical timber forest tree.</title>
        <authorList>
            <person name="Silva-Junior O.B."/>
            <person name="Grattapaglia D."/>
            <person name="Novaes E."/>
            <person name="Collevatti R.G."/>
        </authorList>
    </citation>
    <scope>NUCLEOTIDE SEQUENCE [LARGE SCALE GENOMIC DNA]</scope>
    <source>
        <strain evidence="4">cv. UFG-1</strain>
    </source>
</reference>
<comment type="caution">
    <text evidence="3">The sequence shown here is derived from an EMBL/GenBank/DDBJ whole genome shotgun (WGS) entry which is preliminary data.</text>
</comment>
<sequence>MRNSFLFYLYHGGVEGNRLDGVLPQFDRVLNDVCGLIDDTIRDLVVSSIWKASLEGFMWVLLDGGPSRAFSDTDIIMIEEDFNMLKDLFVADGDGLPRSLVEEEAKFYRQILSLFSLPTESLVQMLMASSEHISDSVNSKKYGQRYLGDAHTLIRVLCHKKDREASKFLKSHYRLPPSSGYDEGAGEDSSFSSPLVADIWKRSASFRWSEKGQSSFRSIKKRLQEATWR</sequence>
<dbReference type="InterPro" id="IPR008528">
    <property type="entry name" value="unc-13_homologue"/>
</dbReference>
<organism evidence="3 4">
    <name type="scientific">Handroanthus impetiginosus</name>
    <dbReference type="NCBI Taxonomy" id="429701"/>
    <lineage>
        <taxon>Eukaryota</taxon>
        <taxon>Viridiplantae</taxon>
        <taxon>Streptophyta</taxon>
        <taxon>Embryophyta</taxon>
        <taxon>Tracheophyta</taxon>
        <taxon>Spermatophyta</taxon>
        <taxon>Magnoliopsida</taxon>
        <taxon>eudicotyledons</taxon>
        <taxon>Gunneridae</taxon>
        <taxon>Pentapetalae</taxon>
        <taxon>asterids</taxon>
        <taxon>lamiids</taxon>
        <taxon>Lamiales</taxon>
        <taxon>Bignoniaceae</taxon>
        <taxon>Crescentiina</taxon>
        <taxon>Tabebuia alliance</taxon>
        <taxon>Handroanthus</taxon>
    </lineage>
</organism>
<gene>
    <name evidence="3" type="ORF">CDL12_15283</name>
</gene>
<feature type="region of interest" description="Disordered" evidence="1">
    <location>
        <begin position="210"/>
        <end position="229"/>
    </location>
</feature>
<protein>
    <recommendedName>
        <fullName evidence="2">MHD2 domain-containing protein</fullName>
    </recommendedName>
</protein>
<name>A0A2G9H3N2_9LAMI</name>
<dbReference type="Proteomes" id="UP000231279">
    <property type="component" value="Unassembled WGS sequence"/>
</dbReference>
<dbReference type="PANTHER" id="PTHR31280:SF3">
    <property type="entry name" value="DNA TOPOISOMERASE 4 SUBUNIT B (DUF810)"/>
    <property type="match status" value="1"/>
</dbReference>
<dbReference type="AlphaFoldDB" id="A0A2G9H3N2"/>
<feature type="domain" description="MHD2" evidence="2">
    <location>
        <begin position="16"/>
        <end position="126"/>
    </location>
</feature>
<dbReference type="InterPro" id="IPR014772">
    <property type="entry name" value="Munc13_dom-2"/>
</dbReference>
<dbReference type="EMBL" id="NKXS01002787">
    <property type="protein sequence ID" value="PIN12113.1"/>
    <property type="molecule type" value="Genomic_DNA"/>
</dbReference>
<evidence type="ECO:0000313" key="3">
    <source>
        <dbReference type="EMBL" id="PIN12113.1"/>
    </source>
</evidence>
<dbReference type="OrthoDB" id="2015333at2759"/>
<dbReference type="STRING" id="429701.A0A2G9H3N2"/>
<evidence type="ECO:0000259" key="2">
    <source>
        <dbReference type="PROSITE" id="PS51259"/>
    </source>
</evidence>
<evidence type="ECO:0000256" key="1">
    <source>
        <dbReference type="SAM" id="MobiDB-lite"/>
    </source>
</evidence>
<accession>A0A2G9H3N2</accession>
<proteinExistence type="predicted"/>
<dbReference type="PANTHER" id="PTHR31280">
    <property type="entry name" value="PROTEIN UNC-13 HOMOLOG"/>
    <property type="match status" value="1"/>
</dbReference>
<dbReference type="Pfam" id="PF25761">
    <property type="entry name" value="TPR_PATROL1"/>
    <property type="match status" value="1"/>
</dbReference>
<keyword evidence="4" id="KW-1185">Reference proteome</keyword>
<dbReference type="PROSITE" id="PS51259">
    <property type="entry name" value="MHD2"/>
    <property type="match status" value="1"/>
</dbReference>